<feature type="non-terminal residue" evidence="1">
    <location>
        <position position="1"/>
    </location>
</feature>
<proteinExistence type="predicted"/>
<evidence type="ECO:0000313" key="1">
    <source>
        <dbReference type="EMBL" id="MCI46814.1"/>
    </source>
</evidence>
<protein>
    <submittedName>
        <fullName evidence="1">Uncharacterized protein</fullName>
    </submittedName>
</protein>
<sequence length="103" mass="11772">PAQDWWGAWFTKLEFWTPGSFSNWRDVWLTVWRVPLQYWGLDLFVKIENSFGEFITVDESTLKETSFVTGRVKVRLPVAASGVDKVVAVVTSAGTFSVRVLEE</sequence>
<feature type="non-terminal residue" evidence="1">
    <location>
        <position position="103"/>
    </location>
</feature>
<evidence type="ECO:0000313" key="2">
    <source>
        <dbReference type="Proteomes" id="UP000265520"/>
    </source>
</evidence>
<keyword evidence="2" id="KW-1185">Reference proteome</keyword>
<dbReference type="Proteomes" id="UP000265520">
    <property type="component" value="Unassembled WGS sequence"/>
</dbReference>
<dbReference type="EMBL" id="LXQA010363100">
    <property type="protein sequence ID" value="MCI46814.1"/>
    <property type="molecule type" value="Genomic_DNA"/>
</dbReference>
<dbReference type="AlphaFoldDB" id="A0A392SF49"/>
<accession>A0A392SF49</accession>
<organism evidence="1 2">
    <name type="scientific">Trifolium medium</name>
    <dbReference type="NCBI Taxonomy" id="97028"/>
    <lineage>
        <taxon>Eukaryota</taxon>
        <taxon>Viridiplantae</taxon>
        <taxon>Streptophyta</taxon>
        <taxon>Embryophyta</taxon>
        <taxon>Tracheophyta</taxon>
        <taxon>Spermatophyta</taxon>
        <taxon>Magnoliopsida</taxon>
        <taxon>eudicotyledons</taxon>
        <taxon>Gunneridae</taxon>
        <taxon>Pentapetalae</taxon>
        <taxon>rosids</taxon>
        <taxon>fabids</taxon>
        <taxon>Fabales</taxon>
        <taxon>Fabaceae</taxon>
        <taxon>Papilionoideae</taxon>
        <taxon>50 kb inversion clade</taxon>
        <taxon>NPAAA clade</taxon>
        <taxon>Hologalegina</taxon>
        <taxon>IRL clade</taxon>
        <taxon>Trifolieae</taxon>
        <taxon>Trifolium</taxon>
    </lineage>
</organism>
<comment type="caution">
    <text evidence="1">The sequence shown here is derived from an EMBL/GenBank/DDBJ whole genome shotgun (WGS) entry which is preliminary data.</text>
</comment>
<reference evidence="1 2" key="1">
    <citation type="journal article" date="2018" name="Front. Plant Sci.">
        <title>Red Clover (Trifolium pratense) and Zigzag Clover (T. medium) - A Picture of Genomic Similarities and Differences.</title>
        <authorList>
            <person name="Dluhosova J."/>
            <person name="Istvanek J."/>
            <person name="Nedelnik J."/>
            <person name="Repkova J."/>
        </authorList>
    </citation>
    <scope>NUCLEOTIDE SEQUENCE [LARGE SCALE GENOMIC DNA]</scope>
    <source>
        <strain evidence="2">cv. 10/8</strain>
        <tissue evidence="1">Leaf</tissue>
    </source>
</reference>
<name>A0A392SF49_9FABA</name>